<keyword evidence="3" id="KW-0966">Cell projection</keyword>
<keyword evidence="4" id="KW-1185">Reference proteome</keyword>
<proteinExistence type="predicted"/>
<dbReference type="Proteomes" id="UP000015520">
    <property type="component" value="Unassembled WGS sequence"/>
</dbReference>
<evidence type="ECO:0000313" key="4">
    <source>
        <dbReference type="Proteomes" id="UP000015520"/>
    </source>
</evidence>
<evidence type="ECO:0000313" key="3">
    <source>
        <dbReference type="EMBL" id="EQB35608.1"/>
    </source>
</evidence>
<dbReference type="Pfam" id="PF09835">
    <property type="entry name" value="DUF2062"/>
    <property type="match status" value="1"/>
</dbReference>
<dbReference type="PATRIC" id="fig|1172190.3.peg.1938"/>
<dbReference type="InterPro" id="IPR018639">
    <property type="entry name" value="DUF2062"/>
</dbReference>
<evidence type="ECO:0000259" key="2">
    <source>
        <dbReference type="Pfam" id="PF09835"/>
    </source>
</evidence>
<keyword evidence="1" id="KW-0812">Transmembrane</keyword>
<gene>
    <name evidence="3" type="ORF">M947_10020</name>
</gene>
<keyword evidence="1" id="KW-1133">Transmembrane helix</keyword>
<keyword evidence="3" id="KW-0969">Cilium</keyword>
<feature type="transmembrane region" description="Helical" evidence="1">
    <location>
        <begin position="39"/>
        <end position="65"/>
    </location>
</feature>
<feature type="transmembrane region" description="Helical" evidence="1">
    <location>
        <begin position="124"/>
        <end position="147"/>
    </location>
</feature>
<comment type="caution">
    <text evidence="3">The sequence shown here is derived from an EMBL/GenBank/DDBJ whole genome shotgun (WGS) entry which is preliminary data.</text>
</comment>
<dbReference type="RefSeq" id="WP_021288248.1">
    <property type="nucleotide sequence ID" value="NZ_AUPZ01000013.1"/>
</dbReference>
<dbReference type="OrthoDB" id="9794343at2"/>
<organism evidence="3 4">
    <name type="scientific">Sulfurimonas hongkongensis</name>
    <dbReference type="NCBI Taxonomy" id="1172190"/>
    <lineage>
        <taxon>Bacteria</taxon>
        <taxon>Pseudomonadati</taxon>
        <taxon>Campylobacterota</taxon>
        <taxon>Epsilonproteobacteria</taxon>
        <taxon>Campylobacterales</taxon>
        <taxon>Sulfurimonadaceae</taxon>
        <taxon>Sulfurimonas</taxon>
    </lineage>
</organism>
<dbReference type="EMBL" id="AUPZ01000013">
    <property type="protein sequence ID" value="EQB35608.1"/>
    <property type="molecule type" value="Genomic_DNA"/>
</dbReference>
<name>T0KQK2_9BACT</name>
<keyword evidence="3" id="KW-0282">Flagellum</keyword>
<accession>T0KQK2</accession>
<keyword evidence="1" id="KW-0472">Membrane</keyword>
<dbReference type="PANTHER" id="PTHR40547">
    <property type="entry name" value="SLL0298 PROTEIN"/>
    <property type="match status" value="1"/>
</dbReference>
<evidence type="ECO:0000256" key="1">
    <source>
        <dbReference type="SAM" id="Phobius"/>
    </source>
</evidence>
<sequence>MVRKNLKKISRSQKLKEFIKKYKVPTEYLSTNRKMVSKAVFIGIFIAFIPMPMQMLLVIAMMPFFKFNVPIALAMCWLSNPFTMPPMYYMEYQTGSFFLGSETLEVEMTLEWFTNNIDAIFIDLYVGAFFYSTVGSLLAYFLVNFIWRGSVERDKKLHRNDRKI</sequence>
<reference evidence="3 4" key="1">
    <citation type="submission" date="2013-07" db="EMBL/GenBank/DDBJ databases">
        <title>Sulfurimonas hongkongensis AST-10 Genome Sequencing.</title>
        <authorList>
            <person name="Cai L."/>
            <person name="Zhang T."/>
        </authorList>
    </citation>
    <scope>NUCLEOTIDE SEQUENCE [LARGE SCALE GENOMIC DNA]</scope>
    <source>
        <strain evidence="3 4">AST-10</strain>
    </source>
</reference>
<dbReference type="eggNOG" id="COG3216">
    <property type="taxonomic scope" value="Bacteria"/>
</dbReference>
<protein>
    <submittedName>
        <fullName evidence="3">Flagellar biosynthesis protein FlhF</fullName>
    </submittedName>
</protein>
<dbReference type="PANTHER" id="PTHR40547:SF1">
    <property type="entry name" value="SLL0298 PROTEIN"/>
    <property type="match status" value="1"/>
</dbReference>
<dbReference type="AlphaFoldDB" id="T0KQK2"/>
<dbReference type="STRING" id="1172190.M947_10020"/>
<feature type="domain" description="DUF2062" evidence="2">
    <location>
        <begin position="18"/>
        <end position="154"/>
    </location>
</feature>